<evidence type="ECO:0000256" key="6">
    <source>
        <dbReference type="ARBA" id="ARBA00023136"/>
    </source>
</evidence>
<evidence type="ECO:0000256" key="1">
    <source>
        <dbReference type="ARBA" id="ARBA00004651"/>
    </source>
</evidence>
<dbReference type="EMBL" id="VSSQ01011154">
    <property type="protein sequence ID" value="MPM46134.1"/>
    <property type="molecule type" value="Genomic_DNA"/>
</dbReference>
<evidence type="ECO:0000256" key="4">
    <source>
        <dbReference type="ARBA" id="ARBA00022692"/>
    </source>
</evidence>
<keyword evidence="3" id="KW-1003">Cell membrane</keyword>
<dbReference type="InterPro" id="IPR052017">
    <property type="entry name" value="TSUP"/>
</dbReference>
<protein>
    <submittedName>
        <fullName evidence="8">Putative membrane transporter protein YfcA</fullName>
    </submittedName>
</protein>
<evidence type="ECO:0000256" key="3">
    <source>
        <dbReference type="ARBA" id="ARBA00022475"/>
    </source>
</evidence>
<evidence type="ECO:0000313" key="8">
    <source>
        <dbReference type="EMBL" id="MPM46134.1"/>
    </source>
</evidence>
<reference evidence="8" key="1">
    <citation type="submission" date="2019-08" db="EMBL/GenBank/DDBJ databases">
        <authorList>
            <person name="Kucharzyk K."/>
            <person name="Murdoch R.W."/>
            <person name="Higgins S."/>
            <person name="Loffler F."/>
        </authorList>
    </citation>
    <scope>NUCLEOTIDE SEQUENCE</scope>
</reference>
<feature type="transmembrane region" description="Helical" evidence="7">
    <location>
        <begin position="5"/>
        <end position="28"/>
    </location>
</feature>
<keyword evidence="2" id="KW-0813">Transport</keyword>
<proteinExistence type="predicted"/>
<keyword evidence="6 7" id="KW-0472">Membrane</keyword>
<evidence type="ECO:0000256" key="2">
    <source>
        <dbReference type="ARBA" id="ARBA00022448"/>
    </source>
</evidence>
<gene>
    <name evidence="8" type="primary">yfcA_21</name>
    <name evidence="8" type="ORF">SDC9_92832</name>
</gene>
<feature type="transmembrane region" description="Helical" evidence="7">
    <location>
        <begin position="40"/>
        <end position="62"/>
    </location>
</feature>
<dbReference type="PANTHER" id="PTHR30269:SF0">
    <property type="entry name" value="MEMBRANE TRANSPORTER PROTEIN YFCA-RELATED"/>
    <property type="match status" value="1"/>
</dbReference>
<dbReference type="InterPro" id="IPR002781">
    <property type="entry name" value="TM_pro_TauE-like"/>
</dbReference>
<feature type="transmembrane region" description="Helical" evidence="7">
    <location>
        <begin position="231"/>
        <end position="249"/>
    </location>
</feature>
<sequence>MEIQLVIICIVSFFAGFIDSIAGGGGLIQTPAILFLFPQYPVATLLGTTKIPSFSGTALATYQFSKKASLNPKLFLFLIPAAFSGSALGAWSITIIEDDFIKPVILVILIIVAVYFFLKKDLGSVKSREVELRKQIAAGCIFGFIIGLYDGMIGPGTGSFFILSFILFMGFDFIAASAHAKMLNLATNLSAIALFAATGNIVYRLAIPMAICNMGGAFLGSKLALLRGNRFIRIFFLLVVTATIVRFAFELF</sequence>
<organism evidence="8">
    <name type="scientific">bioreactor metagenome</name>
    <dbReference type="NCBI Taxonomy" id="1076179"/>
    <lineage>
        <taxon>unclassified sequences</taxon>
        <taxon>metagenomes</taxon>
        <taxon>ecological metagenomes</taxon>
    </lineage>
</organism>
<dbReference type="Pfam" id="PF01925">
    <property type="entry name" value="TauE"/>
    <property type="match status" value="1"/>
</dbReference>
<accession>A0A645A8S4</accession>
<dbReference type="PANTHER" id="PTHR30269">
    <property type="entry name" value="TRANSMEMBRANE PROTEIN YFCA"/>
    <property type="match status" value="1"/>
</dbReference>
<feature type="transmembrane region" description="Helical" evidence="7">
    <location>
        <begin position="100"/>
        <end position="118"/>
    </location>
</feature>
<comment type="caution">
    <text evidence="8">The sequence shown here is derived from an EMBL/GenBank/DDBJ whole genome shotgun (WGS) entry which is preliminary data.</text>
</comment>
<name>A0A645A8S4_9ZZZZ</name>
<feature type="transmembrane region" description="Helical" evidence="7">
    <location>
        <begin position="136"/>
        <end position="154"/>
    </location>
</feature>
<feature type="transmembrane region" description="Helical" evidence="7">
    <location>
        <begin position="74"/>
        <end position="94"/>
    </location>
</feature>
<evidence type="ECO:0000256" key="7">
    <source>
        <dbReference type="SAM" id="Phobius"/>
    </source>
</evidence>
<evidence type="ECO:0000256" key="5">
    <source>
        <dbReference type="ARBA" id="ARBA00022989"/>
    </source>
</evidence>
<feature type="transmembrane region" description="Helical" evidence="7">
    <location>
        <begin position="192"/>
        <end position="211"/>
    </location>
</feature>
<dbReference type="AlphaFoldDB" id="A0A645A8S4"/>
<dbReference type="GO" id="GO:0005886">
    <property type="term" value="C:plasma membrane"/>
    <property type="evidence" value="ECO:0007669"/>
    <property type="project" value="UniProtKB-SubCell"/>
</dbReference>
<comment type="subcellular location">
    <subcellularLocation>
        <location evidence="1">Cell membrane</location>
        <topology evidence="1">Multi-pass membrane protein</topology>
    </subcellularLocation>
</comment>
<keyword evidence="5 7" id="KW-1133">Transmembrane helix</keyword>
<keyword evidence="4 7" id="KW-0812">Transmembrane</keyword>